<protein>
    <recommendedName>
        <fullName evidence="3">Secreted protein</fullName>
    </recommendedName>
</protein>
<dbReference type="Proteomes" id="UP001054945">
    <property type="component" value="Unassembled WGS sequence"/>
</dbReference>
<sequence>MQCILIVGFVGRQWREACCCPKRRSFYFKFLPFRVVLQHYDSFPICHPFRSQCFKVEVTFMSGHGEELRCDL</sequence>
<keyword evidence="2" id="KW-1185">Reference proteome</keyword>
<proteinExistence type="predicted"/>
<evidence type="ECO:0000313" key="2">
    <source>
        <dbReference type="Proteomes" id="UP001054945"/>
    </source>
</evidence>
<evidence type="ECO:0000313" key="1">
    <source>
        <dbReference type="EMBL" id="GIY20694.1"/>
    </source>
</evidence>
<reference evidence="1 2" key="1">
    <citation type="submission" date="2021-06" db="EMBL/GenBank/DDBJ databases">
        <title>Caerostris extrusa draft genome.</title>
        <authorList>
            <person name="Kono N."/>
            <person name="Arakawa K."/>
        </authorList>
    </citation>
    <scope>NUCLEOTIDE SEQUENCE [LARGE SCALE GENOMIC DNA]</scope>
</reference>
<dbReference type="EMBL" id="BPLR01007919">
    <property type="protein sequence ID" value="GIY20694.1"/>
    <property type="molecule type" value="Genomic_DNA"/>
</dbReference>
<organism evidence="1 2">
    <name type="scientific">Caerostris extrusa</name>
    <name type="common">Bark spider</name>
    <name type="synonym">Caerostris bankana</name>
    <dbReference type="NCBI Taxonomy" id="172846"/>
    <lineage>
        <taxon>Eukaryota</taxon>
        <taxon>Metazoa</taxon>
        <taxon>Ecdysozoa</taxon>
        <taxon>Arthropoda</taxon>
        <taxon>Chelicerata</taxon>
        <taxon>Arachnida</taxon>
        <taxon>Araneae</taxon>
        <taxon>Araneomorphae</taxon>
        <taxon>Entelegynae</taxon>
        <taxon>Araneoidea</taxon>
        <taxon>Araneidae</taxon>
        <taxon>Caerostris</taxon>
    </lineage>
</organism>
<gene>
    <name evidence="1" type="ORF">CEXT_403581</name>
</gene>
<name>A0AAV4RJH6_CAEEX</name>
<accession>A0AAV4RJH6</accession>
<dbReference type="AlphaFoldDB" id="A0AAV4RJH6"/>
<evidence type="ECO:0008006" key="3">
    <source>
        <dbReference type="Google" id="ProtNLM"/>
    </source>
</evidence>
<comment type="caution">
    <text evidence="1">The sequence shown here is derived from an EMBL/GenBank/DDBJ whole genome shotgun (WGS) entry which is preliminary data.</text>
</comment>